<feature type="domain" description="N-acetyltransferase" evidence="1">
    <location>
        <begin position="137"/>
        <end position="277"/>
    </location>
</feature>
<dbReference type="RefSeq" id="WP_338536749.1">
    <property type="nucleotide sequence ID" value="NZ_AP028654.1"/>
</dbReference>
<dbReference type="AlphaFoldDB" id="A0AAU9EAW9"/>
<keyword evidence="3" id="KW-1185">Reference proteome</keyword>
<dbReference type="PROSITE" id="PS51186">
    <property type="entry name" value="GNAT"/>
    <property type="match status" value="1"/>
</dbReference>
<gene>
    <name evidence="2" type="ORF">HLPR_07600</name>
</gene>
<dbReference type="SUPFAM" id="SSF55729">
    <property type="entry name" value="Acyl-CoA N-acyltransferases (Nat)"/>
    <property type="match status" value="1"/>
</dbReference>
<sequence length="277" mass="32324">MVRVVNEEDRKNVLEFLLVEPSINIFIIGDIENEGFNKDYQTLWGYYDSDNVIKGVLLKYYNYFIVYYNDQLLDTLEEELMIIAEFKELLKSFPELNILSGKSSIIEKFSDVFYKSTIRREYFLELSSSELLKEKDANVQIAKLEDAKAIYDLRNTIIEFRKIGQVPLERIQKEISENKTKIYFYKNREGEIISLAQITAENKDSAMVIGVCTKEGDRGKGYASKCVSNLARDLLLKNKKVCLFYDNELAGKIYHRLGFENIGNWSMLINKYYSKTN</sequence>
<proteinExistence type="predicted"/>
<evidence type="ECO:0000313" key="3">
    <source>
        <dbReference type="Proteomes" id="UP001321786"/>
    </source>
</evidence>
<evidence type="ECO:0000313" key="2">
    <source>
        <dbReference type="EMBL" id="BEP28429.1"/>
    </source>
</evidence>
<reference evidence="2 3" key="1">
    <citation type="submission" date="2023-08" db="EMBL/GenBank/DDBJ databases">
        <title>Helicovermis profunda gen. nov., sp. nov., a novel mesophilic, fermentative bacterium within the Bacillota from a deep-sea hydrothermal vent chimney.</title>
        <authorList>
            <person name="Miyazaki U."/>
            <person name="Mizutani D."/>
            <person name="Hashimoto Y."/>
            <person name="Tame A."/>
            <person name="Sawayama S."/>
            <person name="Miyazaki J."/>
            <person name="Takai K."/>
            <person name="Nakagawa S."/>
        </authorList>
    </citation>
    <scope>NUCLEOTIDE SEQUENCE [LARGE SCALE GENOMIC DNA]</scope>
    <source>
        <strain evidence="2 3">S502</strain>
    </source>
</reference>
<dbReference type="Gene3D" id="3.40.630.30">
    <property type="match status" value="1"/>
</dbReference>
<accession>A0AAU9EAW9</accession>
<organism evidence="2 3">
    <name type="scientific">Helicovermis profundi</name>
    <dbReference type="NCBI Taxonomy" id="3065157"/>
    <lineage>
        <taxon>Bacteria</taxon>
        <taxon>Bacillati</taxon>
        <taxon>Bacillota</taxon>
        <taxon>Clostridia</taxon>
        <taxon>Helicovermis</taxon>
    </lineage>
</organism>
<dbReference type="Pfam" id="PF12746">
    <property type="entry name" value="GNAT_acetyltran"/>
    <property type="match status" value="1"/>
</dbReference>
<dbReference type="Proteomes" id="UP001321786">
    <property type="component" value="Chromosome"/>
</dbReference>
<dbReference type="KEGG" id="hprf:HLPR_07600"/>
<evidence type="ECO:0000259" key="1">
    <source>
        <dbReference type="PROSITE" id="PS51186"/>
    </source>
</evidence>
<dbReference type="InterPro" id="IPR027365">
    <property type="entry name" value="GNAT_acetyltra_YdfB-like"/>
</dbReference>
<dbReference type="EMBL" id="AP028654">
    <property type="protein sequence ID" value="BEP28429.1"/>
    <property type="molecule type" value="Genomic_DNA"/>
</dbReference>
<dbReference type="InterPro" id="IPR016181">
    <property type="entry name" value="Acyl_CoA_acyltransferase"/>
</dbReference>
<protein>
    <submittedName>
        <fullName evidence="2">GNAT family N-acetyltransferase</fullName>
    </submittedName>
</protein>
<dbReference type="InterPro" id="IPR000182">
    <property type="entry name" value="GNAT_dom"/>
</dbReference>
<dbReference type="GO" id="GO:0016747">
    <property type="term" value="F:acyltransferase activity, transferring groups other than amino-acyl groups"/>
    <property type="evidence" value="ECO:0007669"/>
    <property type="project" value="InterPro"/>
</dbReference>
<name>A0AAU9EAW9_9FIRM</name>